<sequence>MLEPIWRPAPFNVFIRCLKAPWGRISGALALRQQAFLAAAMFRIPRIALEIRNKVAGLWVCRISSGSDCFGYSTVTDFARLRG</sequence>
<accession>A0ABT0E4W9</accession>
<evidence type="ECO:0000313" key="1">
    <source>
        <dbReference type="EMBL" id="MCK0536866.1"/>
    </source>
</evidence>
<dbReference type="Proteomes" id="UP001165524">
    <property type="component" value="Unassembled WGS sequence"/>
</dbReference>
<name>A0ABT0E4W9_9GAMM</name>
<proteinExistence type="predicted"/>
<keyword evidence="2" id="KW-1185">Reference proteome</keyword>
<comment type="caution">
    <text evidence="1">The sequence shown here is derived from an EMBL/GenBank/DDBJ whole genome shotgun (WGS) entry which is preliminary data.</text>
</comment>
<reference evidence="1" key="1">
    <citation type="submission" date="2022-04" db="EMBL/GenBank/DDBJ databases">
        <title>Alcanivorax sp. CY1518 draft genome sequence.</title>
        <authorList>
            <person name="Zhao G."/>
            <person name="An M."/>
        </authorList>
    </citation>
    <scope>NUCLEOTIDE SEQUENCE</scope>
    <source>
        <strain evidence="1">CY1518</strain>
    </source>
</reference>
<dbReference type="EMBL" id="JALKII010000002">
    <property type="protein sequence ID" value="MCK0536866.1"/>
    <property type="molecule type" value="Genomic_DNA"/>
</dbReference>
<protein>
    <submittedName>
        <fullName evidence="1">Uncharacterized protein</fullName>
    </submittedName>
</protein>
<evidence type="ECO:0000313" key="2">
    <source>
        <dbReference type="Proteomes" id="UP001165524"/>
    </source>
</evidence>
<organism evidence="1 2">
    <name type="scientific">Alcanivorax quisquiliarum</name>
    <dbReference type="NCBI Taxonomy" id="2933565"/>
    <lineage>
        <taxon>Bacteria</taxon>
        <taxon>Pseudomonadati</taxon>
        <taxon>Pseudomonadota</taxon>
        <taxon>Gammaproteobacteria</taxon>
        <taxon>Oceanospirillales</taxon>
        <taxon>Alcanivoracaceae</taxon>
        <taxon>Alcanivorax</taxon>
    </lineage>
</organism>
<gene>
    <name evidence="1" type="ORF">MU846_04020</name>
</gene>
<dbReference type="RefSeq" id="WP_246948679.1">
    <property type="nucleotide sequence ID" value="NZ_JALKII010000002.1"/>
</dbReference>